<dbReference type="NCBIfam" id="NF004160">
    <property type="entry name" value="PRK05627.1-3"/>
    <property type="match status" value="1"/>
</dbReference>
<evidence type="ECO:0000256" key="12">
    <source>
        <dbReference type="ARBA" id="ARBA00023268"/>
    </source>
</evidence>
<dbReference type="Pfam" id="PF01687">
    <property type="entry name" value="Flavokinase"/>
    <property type="match status" value="1"/>
</dbReference>
<evidence type="ECO:0000256" key="11">
    <source>
        <dbReference type="ARBA" id="ARBA00022840"/>
    </source>
</evidence>
<dbReference type="Gene3D" id="3.40.50.620">
    <property type="entry name" value="HUPs"/>
    <property type="match status" value="1"/>
</dbReference>
<evidence type="ECO:0000256" key="5">
    <source>
        <dbReference type="ARBA" id="ARBA00022643"/>
    </source>
</evidence>
<dbReference type="EC" id="2.7.1.26" evidence="15"/>
<keyword evidence="4 15" id="KW-0285">Flavoprotein</keyword>
<organism evidence="17 18">
    <name type="scientific">Candidatus Liberibacter solanacearum</name>
    <dbReference type="NCBI Taxonomy" id="556287"/>
    <lineage>
        <taxon>Bacteria</taxon>
        <taxon>Pseudomonadati</taxon>
        <taxon>Pseudomonadota</taxon>
        <taxon>Alphaproteobacteria</taxon>
        <taxon>Hyphomicrobiales</taxon>
        <taxon>Rhizobiaceae</taxon>
        <taxon>Liberibacter</taxon>
    </lineage>
</organism>
<evidence type="ECO:0000313" key="18">
    <source>
        <dbReference type="Proteomes" id="UP000033731"/>
    </source>
</evidence>
<dbReference type="InterPro" id="IPR023468">
    <property type="entry name" value="Riboflavin_kinase"/>
</dbReference>
<dbReference type="RefSeq" id="WP_034441876.1">
    <property type="nucleotide sequence ID" value="NZ_JMTK01000005.1"/>
</dbReference>
<dbReference type="InterPro" id="IPR015864">
    <property type="entry name" value="FAD_synthase"/>
</dbReference>
<dbReference type="FunFam" id="3.40.50.620:FF:000021">
    <property type="entry name" value="Riboflavin biosynthesis protein"/>
    <property type="match status" value="1"/>
</dbReference>
<feature type="domain" description="Riboflavin kinase" evidence="16">
    <location>
        <begin position="185"/>
        <end position="310"/>
    </location>
</feature>
<evidence type="ECO:0000256" key="9">
    <source>
        <dbReference type="ARBA" id="ARBA00022777"/>
    </source>
</evidence>
<keyword evidence="10 15" id="KW-0274">FAD</keyword>
<dbReference type="GO" id="GO:0006747">
    <property type="term" value="P:FAD biosynthetic process"/>
    <property type="evidence" value="ECO:0007669"/>
    <property type="project" value="UniProtKB-UniRule"/>
</dbReference>
<dbReference type="InterPro" id="IPR015865">
    <property type="entry name" value="Riboflavin_kinase_bac/euk"/>
</dbReference>
<evidence type="ECO:0000256" key="10">
    <source>
        <dbReference type="ARBA" id="ARBA00022827"/>
    </source>
</evidence>
<keyword evidence="18" id="KW-1185">Reference proteome</keyword>
<dbReference type="EMBL" id="JMTK01000005">
    <property type="protein sequence ID" value="KJZ81349.1"/>
    <property type="molecule type" value="Genomic_DNA"/>
</dbReference>
<dbReference type="InterPro" id="IPR002606">
    <property type="entry name" value="Riboflavin_kinase_bac"/>
</dbReference>
<dbReference type="GO" id="GO:0009398">
    <property type="term" value="P:FMN biosynthetic process"/>
    <property type="evidence" value="ECO:0007669"/>
    <property type="project" value="UniProtKB-UniRule"/>
</dbReference>
<dbReference type="GO" id="GO:0003919">
    <property type="term" value="F:FMN adenylyltransferase activity"/>
    <property type="evidence" value="ECO:0007669"/>
    <property type="project" value="UniProtKB-UniRule"/>
</dbReference>
<dbReference type="Gene3D" id="2.40.30.30">
    <property type="entry name" value="Riboflavin kinase-like"/>
    <property type="match status" value="1"/>
</dbReference>
<dbReference type="Pfam" id="PF06574">
    <property type="entry name" value="FAD_syn"/>
    <property type="match status" value="1"/>
</dbReference>
<dbReference type="InterPro" id="IPR023465">
    <property type="entry name" value="Riboflavin_kinase_dom_sf"/>
</dbReference>
<comment type="pathway">
    <text evidence="2 15">Cofactor biosynthesis; FAD biosynthesis; FAD from FMN: step 1/1.</text>
</comment>
<sequence length="324" mass="36849">MHVFHNIETNQPLPNHLKGGVVVIGNFDGIHLGHYSILEHAIKIANGVPTAVLLFSPHPRIVLQSATPLFTLTPQSIQTKILEKMGFSALIRYKFTLEMSNYSSEQFIRKVLVEWLEAKTVITGAQFRFGKNRSGDGTFLEKSGRKYGFNTILIDELRDNTDQIISSSKIRTELTNGNVHNAAHLLGYHFTVESKVVHGKKIGRTLGFPTANMQLSSETSLKEGVYTIHFRTKDKISYNGIANFGRNPTVIQNGPLLLESFIFDFSQEIYGQTCTVSFFDFLRPEIKFKDLQELQKHTQKDEKKARKLLENYQPLSERDRIICF</sequence>
<evidence type="ECO:0000313" key="17">
    <source>
        <dbReference type="EMBL" id="KJZ81349.1"/>
    </source>
</evidence>
<dbReference type="PIRSF" id="PIRSF004491">
    <property type="entry name" value="FAD_Synth"/>
    <property type="match status" value="1"/>
</dbReference>
<name>A0A095BFJ3_9HYPH</name>
<keyword evidence="8 15" id="KW-0547">Nucleotide-binding</keyword>
<dbReference type="UniPathway" id="UPA00277">
    <property type="reaction ID" value="UER00407"/>
</dbReference>
<accession>A0A095BFJ3</accession>
<comment type="caution">
    <text evidence="17">The sequence shown here is derived from an EMBL/GenBank/DDBJ whole genome shotgun (WGS) entry which is preliminary data.</text>
</comment>
<keyword evidence="7 15" id="KW-0548">Nucleotidyltransferase</keyword>
<evidence type="ECO:0000256" key="4">
    <source>
        <dbReference type="ARBA" id="ARBA00022630"/>
    </source>
</evidence>
<dbReference type="SUPFAM" id="SSF52374">
    <property type="entry name" value="Nucleotidylyl transferase"/>
    <property type="match status" value="1"/>
</dbReference>
<comment type="similarity">
    <text evidence="15">Belongs to the ribF family.</text>
</comment>
<evidence type="ECO:0000256" key="15">
    <source>
        <dbReference type="PIRNR" id="PIRNR004491"/>
    </source>
</evidence>
<evidence type="ECO:0000256" key="3">
    <source>
        <dbReference type="ARBA" id="ARBA00005201"/>
    </source>
</evidence>
<dbReference type="SUPFAM" id="SSF82114">
    <property type="entry name" value="Riboflavin kinase-like"/>
    <property type="match status" value="1"/>
</dbReference>
<keyword evidence="11 15" id="KW-0067">ATP-binding</keyword>
<keyword evidence="6 15" id="KW-0808">Transferase</keyword>
<evidence type="ECO:0000256" key="7">
    <source>
        <dbReference type="ARBA" id="ARBA00022695"/>
    </source>
</evidence>
<proteinExistence type="inferred from homology"/>
<dbReference type="AlphaFoldDB" id="A0A095BFJ3"/>
<dbReference type="GO" id="GO:0005524">
    <property type="term" value="F:ATP binding"/>
    <property type="evidence" value="ECO:0007669"/>
    <property type="project" value="UniProtKB-UniRule"/>
</dbReference>
<reference evidence="17 18" key="1">
    <citation type="journal article" date="2015" name="Phytopathology">
        <title>Genomes of Candidatus Liberibacter solanacearum haplotype A from New Zealand and the USA suggest significant genome plasticity in the species.</title>
        <authorList>
            <person name="Thompson S.M."/>
            <person name="Johnson C.P."/>
            <person name="Lu A.Y."/>
            <person name="Frampton R.A."/>
            <person name="Sullivan K.L."/>
            <person name="Fiers M.W."/>
            <person name="Crowhurst R.N."/>
            <person name="Pitman A.R."/>
            <person name="Scott I."/>
            <person name="Gudmestad N.C."/>
            <person name="Smith G.R."/>
        </authorList>
    </citation>
    <scope>NUCLEOTIDE SEQUENCE [LARGE SCALE GENOMIC DNA]</scope>
    <source>
        <strain evidence="17 18">LsoNZ1</strain>
    </source>
</reference>
<dbReference type="CDD" id="cd02064">
    <property type="entry name" value="FAD_synthetase_N"/>
    <property type="match status" value="1"/>
</dbReference>
<dbReference type="Proteomes" id="UP000033731">
    <property type="component" value="Unassembled WGS sequence"/>
</dbReference>
<evidence type="ECO:0000256" key="14">
    <source>
        <dbReference type="ARBA" id="ARBA00049494"/>
    </source>
</evidence>
<dbReference type="InterPro" id="IPR014729">
    <property type="entry name" value="Rossmann-like_a/b/a_fold"/>
</dbReference>
<evidence type="ECO:0000259" key="16">
    <source>
        <dbReference type="SMART" id="SM00904"/>
    </source>
</evidence>
<protein>
    <recommendedName>
        <fullName evidence="15">Riboflavin biosynthesis protein</fullName>
    </recommendedName>
    <domain>
        <recommendedName>
            <fullName evidence="15">Riboflavin kinase</fullName>
            <ecNumber evidence="15">2.7.1.26</ecNumber>
        </recommendedName>
        <alternativeName>
            <fullName evidence="15">Flavokinase</fullName>
        </alternativeName>
    </domain>
    <domain>
        <recommendedName>
            <fullName evidence="15">FMN adenylyltransferase</fullName>
            <ecNumber evidence="15">2.7.7.2</ecNumber>
        </recommendedName>
        <alternativeName>
            <fullName evidence="15">FAD pyrophosphorylase</fullName>
        </alternativeName>
        <alternativeName>
            <fullName evidence="15">FAD synthase</fullName>
        </alternativeName>
    </domain>
</protein>
<evidence type="ECO:0000256" key="1">
    <source>
        <dbReference type="ARBA" id="ARBA00002121"/>
    </source>
</evidence>
<dbReference type="PANTHER" id="PTHR22749">
    <property type="entry name" value="RIBOFLAVIN KINASE/FMN ADENYLYLTRANSFERASE"/>
    <property type="match status" value="1"/>
</dbReference>
<dbReference type="GO" id="GO:0008531">
    <property type="term" value="F:riboflavin kinase activity"/>
    <property type="evidence" value="ECO:0007669"/>
    <property type="project" value="UniProtKB-UniRule"/>
</dbReference>
<dbReference type="PATRIC" id="fig|556287.9.peg.1259"/>
<dbReference type="EC" id="2.7.7.2" evidence="15"/>
<comment type="catalytic activity">
    <reaction evidence="14 15">
        <text>FMN + ATP + H(+) = FAD + diphosphate</text>
        <dbReference type="Rhea" id="RHEA:17237"/>
        <dbReference type="ChEBI" id="CHEBI:15378"/>
        <dbReference type="ChEBI" id="CHEBI:30616"/>
        <dbReference type="ChEBI" id="CHEBI:33019"/>
        <dbReference type="ChEBI" id="CHEBI:57692"/>
        <dbReference type="ChEBI" id="CHEBI:58210"/>
        <dbReference type="EC" id="2.7.7.2"/>
    </reaction>
</comment>
<comment type="catalytic activity">
    <reaction evidence="13 15">
        <text>riboflavin + ATP = FMN + ADP + H(+)</text>
        <dbReference type="Rhea" id="RHEA:14357"/>
        <dbReference type="ChEBI" id="CHEBI:15378"/>
        <dbReference type="ChEBI" id="CHEBI:30616"/>
        <dbReference type="ChEBI" id="CHEBI:57986"/>
        <dbReference type="ChEBI" id="CHEBI:58210"/>
        <dbReference type="ChEBI" id="CHEBI:456216"/>
        <dbReference type="EC" id="2.7.1.26"/>
    </reaction>
</comment>
<dbReference type="NCBIfam" id="TIGR00083">
    <property type="entry name" value="ribF"/>
    <property type="match status" value="1"/>
</dbReference>
<dbReference type="PANTHER" id="PTHR22749:SF6">
    <property type="entry name" value="RIBOFLAVIN KINASE"/>
    <property type="match status" value="1"/>
</dbReference>
<evidence type="ECO:0000256" key="13">
    <source>
        <dbReference type="ARBA" id="ARBA00047880"/>
    </source>
</evidence>
<evidence type="ECO:0000256" key="8">
    <source>
        <dbReference type="ARBA" id="ARBA00022741"/>
    </source>
</evidence>
<keyword evidence="9 15" id="KW-0418">Kinase</keyword>
<evidence type="ECO:0000256" key="2">
    <source>
        <dbReference type="ARBA" id="ARBA00004726"/>
    </source>
</evidence>
<dbReference type="GO" id="GO:0009231">
    <property type="term" value="P:riboflavin biosynthetic process"/>
    <property type="evidence" value="ECO:0007669"/>
    <property type="project" value="InterPro"/>
</dbReference>
<comment type="function">
    <text evidence="1">Catalyzes the phosphorylation of riboflavin to FMN followed by the adenylation of FMN to FAD.</text>
</comment>
<gene>
    <name evidence="17" type="ORF">DJ66_1241</name>
</gene>
<comment type="pathway">
    <text evidence="3 15">Cofactor biosynthesis; FMN biosynthesis; FMN from riboflavin (ATP route): step 1/1.</text>
</comment>
<evidence type="ECO:0000256" key="6">
    <source>
        <dbReference type="ARBA" id="ARBA00022679"/>
    </source>
</evidence>
<keyword evidence="5 15" id="KW-0288">FMN</keyword>
<dbReference type="SMART" id="SM00904">
    <property type="entry name" value="Flavokinase"/>
    <property type="match status" value="1"/>
</dbReference>
<keyword evidence="12" id="KW-0511">Multifunctional enzyme</keyword>
<dbReference type="UniPathway" id="UPA00276">
    <property type="reaction ID" value="UER00406"/>
</dbReference>